<dbReference type="InterPro" id="IPR029058">
    <property type="entry name" value="AB_hydrolase_fold"/>
</dbReference>
<dbReference type="GO" id="GO:0016787">
    <property type="term" value="F:hydrolase activity"/>
    <property type="evidence" value="ECO:0007669"/>
    <property type="project" value="InterPro"/>
</dbReference>
<dbReference type="Pfam" id="PF07859">
    <property type="entry name" value="Abhydrolase_3"/>
    <property type="match status" value="1"/>
</dbReference>
<accession>A0A439D9H9</accession>
<dbReference type="STRING" id="363999.A0A439D9H9"/>
<evidence type="ECO:0000313" key="3">
    <source>
        <dbReference type="Proteomes" id="UP000286045"/>
    </source>
</evidence>
<comment type="caution">
    <text evidence="2">The sequence shown here is derived from an EMBL/GenBank/DDBJ whole genome shotgun (WGS) entry which is preliminary data.</text>
</comment>
<sequence length="340" mass="36718">MDPTTLQQQREGMAAAIAAGTEQLGSCPPHLGEAWIDVPLPGNQTNRTKVVWPKSSGAPPLSCPLIIYFHGGGYSVCNPDLLLAPARGFAELFSCVVACPSLNQLPEHPFPAPVRMAWETCAWLSDARNLNDGVLKDAGARVDLGRGFVVGGLSSGAATATVIAAIPGSVSAEFAGLTPLQSPITGTFAGIPYVVSEAMLPEKYREIFKSRDETEANRVASAAMRQDLEAHLDIHSPWFSPLNASFSDPKTIPGHPPKVFVYGAELDFFRDDSVVYAKWLSELEGVEVRASVVKGGDHSTCWASPPWPACHSREIKELTLDGMAWLLNLEWDRNRTELLI</sequence>
<dbReference type="InterPro" id="IPR013094">
    <property type="entry name" value="AB_hydrolase_3"/>
</dbReference>
<dbReference type="InterPro" id="IPR050466">
    <property type="entry name" value="Carboxylest/Gibb_receptor"/>
</dbReference>
<dbReference type="PANTHER" id="PTHR23024:SF24">
    <property type="entry name" value="ALPHA_BETA HYDROLASE FOLD-3 DOMAIN-CONTAINING PROTEIN"/>
    <property type="match status" value="1"/>
</dbReference>
<dbReference type="PANTHER" id="PTHR23024">
    <property type="entry name" value="ARYLACETAMIDE DEACETYLASE"/>
    <property type="match status" value="1"/>
</dbReference>
<gene>
    <name evidence="2" type="ORF">EKO27_g4049</name>
</gene>
<dbReference type="EMBL" id="RYZI01000092">
    <property type="protein sequence ID" value="RWA11055.1"/>
    <property type="molecule type" value="Genomic_DNA"/>
</dbReference>
<dbReference type="Gene3D" id="3.40.50.1820">
    <property type="entry name" value="alpha/beta hydrolase"/>
    <property type="match status" value="1"/>
</dbReference>
<dbReference type="Proteomes" id="UP000286045">
    <property type="component" value="Unassembled WGS sequence"/>
</dbReference>
<proteinExistence type="predicted"/>
<evidence type="ECO:0000313" key="2">
    <source>
        <dbReference type="EMBL" id="RWA11055.1"/>
    </source>
</evidence>
<dbReference type="SUPFAM" id="SSF53474">
    <property type="entry name" value="alpha/beta-Hydrolases"/>
    <property type="match status" value="1"/>
</dbReference>
<dbReference type="AlphaFoldDB" id="A0A439D9H9"/>
<feature type="domain" description="Alpha/beta hydrolase fold-3" evidence="1">
    <location>
        <begin position="66"/>
        <end position="299"/>
    </location>
</feature>
<name>A0A439D9H9_9PEZI</name>
<evidence type="ECO:0000259" key="1">
    <source>
        <dbReference type="Pfam" id="PF07859"/>
    </source>
</evidence>
<protein>
    <recommendedName>
        <fullName evidence="1">Alpha/beta hydrolase fold-3 domain-containing protein</fullName>
    </recommendedName>
</protein>
<reference evidence="2 3" key="1">
    <citation type="submission" date="2018-12" db="EMBL/GenBank/DDBJ databases">
        <title>Draft genome sequence of Xylaria grammica IHI A82.</title>
        <authorList>
            <person name="Buettner E."/>
            <person name="Kellner H."/>
        </authorList>
    </citation>
    <scope>NUCLEOTIDE SEQUENCE [LARGE SCALE GENOMIC DNA]</scope>
    <source>
        <strain evidence="2 3">IHI A82</strain>
    </source>
</reference>
<organism evidence="2 3">
    <name type="scientific">Xylaria grammica</name>
    <dbReference type="NCBI Taxonomy" id="363999"/>
    <lineage>
        <taxon>Eukaryota</taxon>
        <taxon>Fungi</taxon>
        <taxon>Dikarya</taxon>
        <taxon>Ascomycota</taxon>
        <taxon>Pezizomycotina</taxon>
        <taxon>Sordariomycetes</taxon>
        <taxon>Xylariomycetidae</taxon>
        <taxon>Xylariales</taxon>
        <taxon>Xylariaceae</taxon>
        <taxon>Xylaria</taxon>
    </lineage>
</organism>
<keyword evidence="3" id="KW-1185">Reference proteome</keyword>